<keyword evidence="6" id="KW-0677">Repeat</keyword>
<evidence type="ECO:0000256" key="2">
    <source>
        <dbReference type="ARBA" id="ARBA00005386"/>
    </source>
</evidence>
<dbReference type="Proteomes" id="UP000033607">
    <property type="component" value="Unassembled WGS sequence"/>
</dbReference>
<dbReference type="OrthoDB" id="146908at2"/>
<evidence type="ECO:0000256" key="6">
    <source>
        <dbReference type="ARBA" id="ARBA00022737"/>
    </source>
</evidence>
<comment type="pathway">
    <text evidence="1">Protein modification; protein glycosylation.</text>
</comment>
<dbReference type="SMART" id="SM00028">
    <property type="entry name" value="TPR"/>
    <property type="match status" value="8"/>
</dbReference>
<feature type="repeat" description="TPR" evidence="8">
    <location>
        <begin position="104"/>
        <end position="137"/>
    </location>
</feature>
<keyword evidence="4" id="KW-0328">Glycosyltransferase</keyword>
<evidence type="ECO:0000256" key="1">
    <source>
        <dbReference type="ARBA" id="ARBA00004922"/>
    </source>
</evidence>
<dbReference type="InterPro" id="IPR019734">
    <property type="entry name" value="TPR_rpt"/>
</dbReference>
<dbReference type="Gene3D" id="3.40.50.2000">
    <property type="entry name" value="Glycogen Phosphorylase B"/>
    <property type="match status" value="1"/>
</dbReference>
<feature type="domain" description="O-GlcNAc transferase C-terminal" evidence="9">
    <location>
        <begin position="552"/>
        <end position="730"/>
    </location>
</feature>
<name>A0A0F5YEJ6_9CYAN</name>
<evidence type="ECO:0000313" key="10">
    <source>
        <dbReference type="EMBL" id="KKD36645.2"/>
    </source>
</evidence>
<dbReference type="Pfam" id="PF13181">
    <property type="entry name" value="TPR_8"/>
    <property type="match status" value="1"/>
</dbReference>
<evidence type="ECO:0000256" key="5">
    <source>
        <dbReference type="ARBA" id="ARBA00022679"/>
    </source>
</evidence>
<dbReference type="InterPro" id="IPR029489">
    <property type="entry name" value="OGT/SEC/SPY_C"/>
</dbReference>
<dbReference type="AlphaFoldDB" id="A0A0F5YEJ6"/>
<dbReference type="UniPathway" id="UPA00378"/>
<dbReference type="Pfam" id="PF13414">
    <property type="entry name" value="TPR_11"/>
    <property type="match status" value="1"/>
</dbReference>
<dbReference type="InterPro" id="IPR011990">
    <property type="entry name" value="TPR-like_helical_dom_sf"/>
</dbReference>
<dbReference type="PROSITE" id="PS50005">
    <property type="entry name" value="TPR"/>
    <property type="match status" value="6"/>
</dbReference>
<evidence type="ECO:0000256" key="4">
    <source>
        <dbReference type="ARBA" id="ARBA00022676"/>
    </source>
</evidence>
<dbReference type="RefSeq" id="WP_049559040.1">
    <property type="nucleotide sequence ID" value="NZ_LATL02000119.1"/>
</dbReference>
<keyword evidence="7 8" id="KW-0802">TPR repeat</keyword>
<dbReference type="Pfam" id="PF00515">
    <property type="entry name" value="TPR_1"/>
    <property type="match status" value="1"/>
</dbReference>
<dbReference type="EMBL" id="LATL02000119">
    <property type="protein sequence ID" value="KKD36645.2"/>
    <property type="molecule type" value="Genomic_DNA"/>
</dbReference>
<gene>
    <name evidence="10" type="ORF">WN50_18645</name>
</gene>
<dbReference type="SUPFAM" id="SSF48452">
    <property type="entry name" value="TPR-like"/>
    <property type="match status" value="2"/>
</dbReference>
<dbReference type="Pfam" id="PF14559">
    <property type="entry name" value="TPR_19"/>
    <property type="match status" value="1"/>
</dbReference>
<evidence type="ECO:0000256" key="7">
    <source>
        <dbReference type="ARBA" id="ARBA00022803"/>
    </source>
</evidence>
<feature type="domain" description="O-GlcNAc transferase C-terminal" evidence="9">
    <location>
        <begin position="390"/>
        <end position="538"/>
    </location>
</feature>
<dbReference type="Gene3D" id="3.40.50.11380">
    <property type="match status" value="1"/>
</dbReference>
<evidence type="ECO:0000313" key="11">
    <source>
        <dbReference type="Proteomes" id="UP000033607"/>
    </source>
</evidence>
<feature type="repeat" description="TPR" evidence="8">
    <location>
        <begin position="189"/>
        <end position="222"/>
    </location>
</feature>
<reference evidence="10 11" key="1">
    <citation type="submission" date="2015-06" db="EMBL/GenBank/DDBJ databases">
        <title>Draft genome assembly of filamentous brackish cyanobacterium Limnoraphis robusta strain CS-951.</title>
        <authorList>
            <person name="Willis A."/>
            <person name="Parks M."/>
            <person name="Burford M.A."/>
        </authorList>
    </citation>
    <scope>NUCLEOTIDE SEQUENCE [LARGE SCALE GENOMIC DNA]</scope>
    <source>
        <strain evidence="10 11">CS-951</strain>
    </source>
</reference>
<dbReference type="Gene3D" id="1.25.40.10">
    <property type="entry name" value="Tetratricopeptide repeat domain"/>
    <property type="match status" value="4"/>
</dbReference>
<evidence type="ECO:0000259" key="9">
    <source>
        <dbReference type="Pfam" id="PF13844"/>
    </source>
</evidence>
<sequence length="756" mass="87988">MLDRLYHEAIALYDTGYLSEAEEKYQQILASENNHPDAWRELGMIYLSQERYLEALDAFQYALELDSSKAIQYYCLGLGLAATEDFTAAISAYEQAIYIDENWSDAYHQLGQVWLELGQLEQAEVNYKKAISLNPYSSESYLNLGNLLIAKQQIEDAIKIYENALEFEPENPQLLYQLGIAFSTVQHPVNAAFYLGCAAYYRGEYTDAIQYYQDYLQIQTQEIEVYLKLADCYQKIEQYLQAIQTYQQAVEQISDSTEIYLAWINTLQEMGETEAAINLAETALEKFPDNISLKLTHQRLLPIVYETSLEIEQYRQRFSRLLTQFIQQTDLTSPDNSAHLFQAISNHTNFYLQYQGYNDLELQKQYGKLVHQIMAANFPQWVEPIPRRDFKPNDKIRIGYISSFFQWHTVGIVFLGWLKQHNHQDFEIFCYYTGKEEDELTNLYRFYSDNFDRLNGEFVEIIQKIYADKLDILVFLDLGMCPLTTQIASLRLATIQCAAWGHPVTTGLPTVDYFISADLLEPKNAQEHYSEKLIRLPHLGIYYEKPEIPDIQKTRSDFGLKENAVIYLSCQSLFKYLPQYDRIFVEIAQQVTLAQFVFISHWNCAITEKFRQRLKRVFSQFGLKSEDYCIILPRLEKSDYLQLNLIADIGLDTVQFTGFLTSLDSIACNLPIVTCEGEFMRSRQTAGILKHIGVTDMITSNQREYINIAVKLGLNLDWRQQIVNKIQKKQSIIYKNVNCIQALENFYREQFSMNPS</sequence>
<evidence type="ECO:0000256" key="3">
    <source>
        <dbReference type="ARBA" id="ARBA00011970"/>
    </source>
</evidence>
<dbReference type="GO" id="GO:0097363">
    <property type="term" value="F:protein O-acetylglucosaminyltransferase activity"/>
    <property type="evidence" value="ECO:0007669"/>
    <property type="project" value="UniProtKB-EC"/>
</dbReference>
<accession>A0A0F5YEJ6</accession>
<feature type="repeat" description="TPR" evidence="8">
    <location>
        <begin position="36"/>
        <end position="69"/>
    </location>
</feature>
<dbReference type="PANTHER" id="PTHR44998:SF1">
    <property type="entry name" value="UDP-N-ACETYLGLUCOSAMINE--PEPTIDE N-ACETYLGLUCOSAMINYLTRANSFERASE 110 KDA SUBUNIT"/>
    <property type="match status" value="1"/>
</dbReference>
<dbReference type="EC" id="2.4.1.255" evidence="3"/>
<dbReference type="PATRIC" id="fig|1637645.4.peg.2402"/>
<dbReference type="PROSITE" id="PS50293">
    <property type="entry name" value="TPR_REGION"/>
    <property type="match status" value="3"/>
</dbReference>
<dbReference type="Pfam" id="PF13432">
    <property type="entry name" value="TPR_16"/>
    <property type="match status" value="1"/>
</dbReference>
<protein>
    <recommendedName>
        <fullName evidence="3">protein O-GlcNAc transferase</fullName>
        <ecNumber evidence="3">2.4.1.255</ecNumber>
    </recommendedName>
</protein>
<feature type="repeat" description="TPR" evidence="8">
    <location>
        <begin position="70"/>
        <end position="103"/>
    </location>
</feature>
<feature type="repeat" description="TPR" evidence="8">
    <location>
        <begin position="223"/>
        <end position="256"/>
    </location>
</feature>
<comment type="similarity">
    <text evidence="2">Belongs to the glycosyltransferase 41 family. O-GlcNAc transferase subfamily.</text>
</comment>
<keyword evidence="5" id="KW-0808">Transferase</keyword>
<dbReference type="Pfam" id="PF13844">
    <property type="entry name" value="Glyco_transf_41"/>
    <property type="match status" value="2"/>
</dbReference>
<comment type="caution">
    <text evidence="10">The sequence shown here is derived from an EMBL/GenBank/DDBJ whole genome shotgun (WGS) entry which is preliminary data.</text>
</comment>
<organism evidence="10 11">
    <name type="scientific">Limnoraphis robusta CS-951</name>
    <dbReference type="NCBI Taxonomy" id="1637645"/>
    <lineage>
        <taxon>Bacteria</taxon>
        <taxon>Bacillati</taxon>
        <taxon>Cyanobacteriota</taxon>
        <taxon>Cyanophyceae</taxon>
        <taxon>Oscillatoriophycideae</taxon>
        <taxon>Oscillatoriales</taxon>
        <taxon>Sirenicapillariaceae</taxon>
        <taxon>Limnoraphis</taxon>
    </lineage>
</organism>
<evidence type="ECO:0000256" key="8">
    <source>
        <dbReference type="PROSITE-ProRule" id="PRU00339"/>
    </source>
</evidence>
<feature type="repeat" description="TPR" evidence="8">
    <location>
        <begin position="138"/>
        <end position="171"/>
    </location>
</feature>
<proteinExistence type="inferred from homology"/>
<dbReference type="PANTHER" id="PTHR44998">
    <property type="match status" value="1"/>
</dbReference>